<sequence>MASQVLNDSWQDFHLVTMDGGYIVIGHFHFENLKSKVLLRYRGLESKRALKLAIQDRKRCALSPVCDSAWGILRRYIPPPANKKQVNKMGMRSSAGMPGFRTKSGHNNHSPAVDGGEVSNAPEEARD</sequence>
<feature type="region of interest" description="Disordered" evidence="1">
    <location>
        <begin position="83"/>
        <end position="127"/>
    </location>
</feature>
<evidence type="ECO:0000256" key="1">
    <source>
        <dbReference type="SAM" id="MobiDB-lite"/>
    </source>
</evidence>
<protein>
    <submittedName>
        <fullName evidence="2">Uncharacterized protein</fullName>
    </submittedName>
</protein>
<dbReference type="VEuPathDB" id="FungiDB:An11g02290"/>
<accession>A0AAJ8BS21</accession>
<dbReference type="RefSeq" id="XP_059601541.1">
    <property type="nucleotide sequence ID" value="XM_059750111.1"/>
</dbReference>
<gene>
    <name evidence="2" type="ORF">An11g02290</name>
</gene>
<dbReference type="GeneID" id="84592220"/>
<organism evidence="2">
    <name type="scientific">Aspergillus niger</name>
    <dbReference type="NCBI Taxonomy" id="5061"/>
    <lineage>
        <taxon>Eukaryota</taxon>
        <taxon>Fungi</taxon>
        <taxon>Dikarya</taxon>
        <taxon>Ascomycota</taxon>
        <taxon>Pezizomycotina</taxon>
        <taxon>Eurotiomycetes</taxon>
        <taxon>Eurotiomycetidae</taxon>
        <taxon>Eurotiales</taxon>
        <taxon>Aspergillaceae</taxon>
        <taxon>Aspergillus</taxon>
        <taxon>Aspergillus subgen. Circumdati</taxon>
    </lineage>
</organism>
<name>A0AAJ8BS21_ASPNG</name>
<dbReference type="AlphaFoldDB" id="A0AAJ8BS21"/>
<proteinExistence type="predicted"/>
<evidence type="ECO:0000313" key="2">
    <source>
        <dbReference type="RefSeq" id="XP_059601541.1"/>
    </source>
</evidence>
<dbReference type="KEGG" id="ang:An11g02290"/>
<reference evidence="2" key="2">
    <citation type="submission" date="2025-08" db="UniProtKB">
        <authorList>
            <consortium name="RefSeq"/>
        </authorList>
    </citation>
    <scope>IDENTIFICATION</scope>
</reference>
<reference evidence="2" key="1">
    <citation type="submission" date="2025-02" db="EMBL/GenBank/DDBJ databases">
        <authorList>
            <consortium name="NCBI Genome Project"/>
        </authorList>
    </citation>
    <scope>NUCLEOTIDE SEQUENCE</scope>
</reference>